<name>A0A914YJ66_9BILA</name>
<sequence>MKCTRISSTDIFDEYDYGNITGSAVLTVFKRDNTQYISINDVNVVNYKCNETAIEYCIGQMCTNNMTSSFEIPFGNESFTIDAYFPSPPGFEFFHGVVDDESFFASDGTLYSFDNLCTPALGNQSNLIVKETHCCLSFSPVPEAPANSPKCKKFQSRSSILNVDDNYSIFATTNMTFFLNGNNLTAVGTFSGPKTYGIDIFLNGNYWMCDTEAGAANISCFPFTFPNVDSKVLVVIEFTKWEGNVGYGSGGMMSRILIRNGQTLMEEGIPYTSKNNCMYLNFPFVGNSNQIVTNQFCCTEFETKDQKQESNEASIPYKILSHPPSLPYGYIKHSKYGNYNLIKHPSSPKTAV</sequence>
<accession>A0A914YJ66</accession>
<evidence type="ECO:0000313" key="2">
    <source>
        <dbReference type="WBParaSite" id="PSU_v2.g20380.t1"/>
    </source>
</evidence>
<evidence type="ECO:0000313" key="1">
    <source>
        <dbReference type="Proteomes" id="UP000887577"/>
    </source>
</evidence>
<proteinExistence type="predicted"/>
<protein>
    <submittedName>
        <fullName evidence="2">Uncharacterized protein</fullName>
    </submittedName>
</protein>
<keyword evidence="1" id="KW-1185">Reference proteome</keyword>
<reference evidence="2" key="1">
    <citation type="submission" date="2022-11" db="UniProtKB">
        <authorList>
            <consortium name="WormBaseParasite"/>
        </authorList>
    </citation>
    <scope>IDENTIFICATION</scope>
</reference>
<dbReference type="WBParaSite" id="PSU_v2.g20380.t1">
    <property type="protein sequence ID" value="PSU_v2.g20380.t1"/>
    <property type="gene ID" value="PSU_v2.g20380"/>
</dbReference>
<organism evidence="1 2">
    <name type="scientific">Panagrolaimus superbus</name>
    <dbReference type="NCBI Taxonomy" id="310955"/>
    <lineage>
        <taxon>Eukaryota</taxon>
        <taxon>Metazoa</taxon>
        <taxon>Ecdysozoa</taxon>
        <taxon>Nematoda</taxon>
        <taxon>Chromadorea</taxon>
        <taxon>Rhabditida</taxon>
        <taxon>Tylenchina</taxon>
        <taxon>Panagrolaimomorpha</taxon>
        <taxon>Panagrolaimoidea</taxon>
        <taxon>Panagrolaimidae</taxon>
        <taxon>Panagrolaimus</taxon>
    </lineage>
</organism>
<dbReference type="Proteomes" id="UP000887577">
    <property type="component" value="Unplaced"/>
</dbReference>
<dbReference type="AlphaFoldDB" id="A0A914YJ66"/>